<dbReference type="InterPro" id="IPR002676">
    <property type="entry name" value="RimM_N"/>
</dbReference>
<comment type="function">
    <text evidence="5">An accessory protein needed during the final step in the assembly of 30S ribosomal subunit, possibly for assembly of the head region. Essential for efficient processing of 16S rRNA. May be needed both before and after RbfA during the maturation of 16S rRNA. It has affinity for free ribosomal 30S subunits but not for 70S ribosomes.</text>
</comment>
<sequence length="165" mass="17792">MDENLMTVGLIGPAKGLKGAAIVDIRTDAVAQRFKPGSELVLKGRSVTVRSFYRSGKRWVVAFAQITTREQIEQLRGQALCVDVSNEELREDEFYASELQGLPVVDVEGNELGHVAGLEFGVGQDRLQVTTATGTYSVPFVKAMVDVDLEAGRIVLDAPAGLLGD</sequence>
<dbReference type="AlphaFoldDB" id="A0A2I1IK98"/>
<gene>
    <name evidence="5 8" type="primary">rimM</name>
    <name evidence="8" type="ORF">CYJ19_10035</name>
</gene>
<keyword evidence="4 5" id="KW-0143">Chaperone</keyword>
<comment type="domain">
    <text evidence="5">The PRC barrel domain binds ribosomal protein uS19.</text>
</comment>
<comment type="subunit">
    <text evidence="5">Binds ribosomal protein uS19.</text>
</comment>
<dbReference type="HAMAP" id="MF_00014">
    <property type="entry name" value="Ribosome_mat_RimM"/>
    <property type="match status" value="1"/>
</dbReference>
<evidence type="ECO:0000256" key="2">
    <source>
        <dbReference type="ARBA" id="ARBA00022517"/>
    </source>
</evidence>
<evidence type="ECO:0000256" key="3">
    <source>
        <dbReference type="ARBA" id="ARBA00022552"/>
    </source>
</evidence>
<dbReference type="GO" id="GO:0042274">
    <property type="term" value="P:ribosomal small subunit biogenesis"/>
    <property type="evidence" value="ECO:0007669"/>
    <property type="project" value="UniProtKB-UniRule"/>
</dbReference>
<dbReference type="EMBL" id="PKKO01000006">
    <property type="protein sequence ID" value="PKY71550.1"/>
    <property type="molecule type" value="Genomic_DNA"/>
</dbReference>
<dbReference type="NCBIfam" id="TIGR02273">
    <property type="entry name" value="16S_RimM"/>
    <property type="match status" value="1"/>
</dbReference>
<dbReference type="Gene3D" id="2.30.30.240">
    <property type="entry name" value="PRC-barrel domain"/>
    <property type="match status" value="1"/>
</dbReference>
<dbReference type="PANTHER" id="PTHR33692:SF1">
    <property type="entry name" value="RIBOSOME MATURATION FACTOR RIMM"/>
    <property type="match status" value="1"/>
</dbReference>
<dbReference type="Gene3D" id="2.40.30.60">
    <property type="entry name" value="RimM"/>
    <property type="match status" value="1"/>
</dbReference>
<evidence type="ECO:0000256" key="5">
    <source>
        <dbReference type="HAMAP-Rule" id="MF_00014"/>
    </source>
</evidence>
<dbReference type="GO" id="GO:0006364">
    <property type="term" value="P:rRNA processing"/>
    <property type="evidence" value="ECO:0007669"/>
    <property type="project" value="UniProtKB-UniRule"/>
</dbReference>
<feature type="domain" description="Ribosome maturation factor RimM PRC barrel" evidence="7">
    <location>
        <begin position="97"/>
        <end position="162"/>
    </location>
</feature>
<accession>A0A2I1IK98</accession>
<dbReference type="GeneID" id="35867190"/>
<dbReference type="InterPro" id="IPR056792">
    <property type="entry name" value="PRC_RimM"/>
</dbReference>
<dbReference type="GO" id="GO:0005840">
    <property type="term" value="C:ribosome"/>
    <property type="evidence" value="ECO:0007669"/>
    <property type="project" value="InterPro"/>
</dbReference>
<dbReference type="Pfam" id="PF01782">
    <property type="entry name" value="RimM"/>
    <property type="match status" value="1"/>
</dbReference>
<reference evidence="8 9" key="1">
    <citation type="submission" date="2017-12" db="EMBL/GenBank/DDBJ databases">
        <title>Phylogenetic diversity of female urinary microbiome.</title>
        <authorList>
            <person name="Thomas-White K."/>
            <person name="Wolfe A.J."/>
        </authorList>
    </citation>
    <scope>NUCLEOTIDE SEQUENCE [LARGE SCALE GENOMIC DNA]</scope>
    <source>
        <strain evidence="8 9">UMB0402</strain>
    </source>
</reference>
<dbReference type="InterPro" id="IPR011033">
    <property type="entry name" value="PRC_barrel-like_sf"/>
</dbReference>
<keyword evidence="2 5" id="KW-0690">Ribosome biogenesis</keyword>
<evidence type="ECO:0000259" key="6">
    <source>
        <dbReference type="Pfam" id="PF01782"/>
    </source>
</evidence>
<evidence type="ECO:0000313" key="8">
    <source>
        <dbReference type="EMBL" id="PKY71550.1"/>
    </source>
</evidence>
<comment type="caution">
    <text evidence="8">The sequence shown here is derived from an EMBL/GenBank/DDBJ whole genome shotgun (WGS) entry which is preliminary data.</text>
</comment>
<proteinExistence type="inferred from homology"/>
<organism evidence="8 9">
    <name type="scientific">Winkia neuii</name>
    <dbReference type="NCBI Taxonomy" id="33007"/>
    <lineage>
        <taxon>Bacteria</taxon>
        <taxon>Bacillati</taxon>
        <taxon>Actinomycetota</taxon>
        <taxon>Actinomycetes</taxon>
        <taxon>Actinomycetales</taxon>
        <taxon>Actinomycetaceae</taxon>
        <taxon>Winkia</taxon>
    </lineage>
</organism>
<protein>
    <recommendedName>
        <fullName evidence="5">Ribosome maturation factor RimM</fullName>
    </recommendedName>
</protein>
<dbReference type="Proteomes" id="UP000235122">
    <property type="component" value="Unassembled WGS sequence"/>
</dbReference>
<dbReference type="RefSeq" id="WP_060798044.1">
    <property type="nucleotide sequence ID" value="NZ_JASOXK010000004.1"/>
</dbReference>
<evidence type="ECO:0000256" key="1">
    <source>
        <dbReference type="ARBA" id="ARBA00022490"/>
    </source>
</evidence>
<keyword evidence="1 5" id="KW-0963">Cytoplasm</keyword>
<dbReference type="Pfam" id="PF24986">
    <property type="entry name" value="PRC_RimM"/>
    <property type="match status" value="1"/>
</dbReference>
<dbReference type="InterPro" id="IPR009000">
    <property type="entry name" value="Transl_B-barrel_sf"/>
</dbReference>
<dbReference type="PANTHER" id="PTHR33692">
    <property type="entry name" value="RIBOSOME MATURATION FACTOR RIMM"/>
    <property type="match status" value="1"/>
</dbReference>
<feature type="domain" description="RimM N-terminal" evidence="6">
    <location>
        <begin position="8"/>
        <end position="85"/>
    </location>
</feature>
<dbReference type="STRING" id="33007.HMPREF3198_01833"/>
<keyword evidence="3 5" id="KW-0698">rRNA processing</keyword>
<dbReference type="GO" id="GO:0043022">
    <property type="term" value="F:ribosome binding"/>
    <property type="evidence" value="ECO:0007669"/>
    <property type="project" value="InterPro"/>
</dbReference>
<evidence type="ECO:0000256" key="4">
    <source>
        <dbReference type="ARBA" id="ARBA00023186"/>
    </source>
</evidence>
<evidence type="ECO:0000313" key="9">
    <source>
        <dbReference type="Proteomes" id="UP000235122"/>
    </source>
</evidence>
<evidence type="ECO:0000259" key="7">
    <source>
        <dbReference type="Pfam" id="PF24986"/>
    </source>
</evidence>
<comment type="subcellular location">
    <subcellularLocation>
        <location evidence="5">Cytoplasm</location>
    </subcellularLocation>
</comment>
<comment type="similarity">
    <text evidence="5">Belongs to the RimM family.</text>
</comment>
<name>A0A2I1IK98_9ACTO</name>
<dbReference type="SUPFAM" id="SSF50447">
    <property type="entry name" value="Translation proteins"/>
    <property type="match status" value="1"/>
</dbReference>
<dbReference type="GO" id="GO:0005737">
    <property type="term" value="C:cytoplasm"/>
    <property type="evidence" value="ECO:0007669"/>
    <property type="project" value="UniProtKB-SubCell"/>
</dbReference>
<dbReference type="InterPro" id="IPR036976">
    <property type="entry name" value="RimM_N_sf"/>
</dbReference>
<keyword evidence="9" id="KW-1185">Reference proteome</keyword>
<dbReference type="SUPFAM" id="SSF50346">
    <property type="entry name" value="PRC-barrel domain"/>
    <property type="match status" value="1"/>
</dbReference>
<dbReference type="InterPro" id="IPR011961">
    <property type="entry name" value="RimM"/>
</dbReference>